<keyword evidence="3" id="KW-0813">Transport</keyword>
<feature type="transmembrane region" description="Helical" evidence="8">
    <location>
        <begin position="468"/>
        <end position="491"/>
    </location>
</feature>
<dbReference type="InterPro" id="IPR027463">
    <property type="entry name" value="AcrB_DN_DC_subdom"/>
</dbReference>
<dbReference type="PANTHER" id="PTHR32063">
    <property type="match status" value="1"/>
</dbReference>
<dbReference type="InterPro" id="IPR004763">
    <property type="entry name" value="CusA-like"/>
</dbReference>
<dbReference type="Gene3D" id="3.30.70.1440">
    <property type="entry name" value="Multidrug efflux transporter AcrB pore domain"/>
    <property type="match status" value="1"/>
</dbReference>
<feature type="transmembrane region" description="Helical" evidence="8">
    <location>
        <begin position="335"/>
        <end position="354"/>
    </location>
</feature>
<dbReference type="PRINTS" id="PR00702">
    <property type="entry name" value="ACRIFLAVINRP"/>
</dbReference>
<feature type="transmembrane region" description="Helical" evidence="8">
    <location>
        <begin position="12"/>
        <end position="31"/>
    </location>
</feature>
<dbReference type="RefSeq" id="WP_154565336.1">
    <property type="nucleotide sequence ID" value="NZ_JAMXWG010000010.1"/>
</dbReference>
<gene>
    <name evidence="9" type="ORF">FSO04_30530</name>
</gene>
<evidence type="ECO:0000256" key="3">
    <source>
        <dbReference type="ARBA" id="ARBA00022448"/>
    </source>
</evidence>
<evidence type="ECO:0000256" key="6">
    <source>
        <dbReference type="ARBA" id="ARBA00022989"/>
    </source>
</evidence>
<evidence type="ECO:0000256" key="7">
    <source>
        <dbReference type="ARBA" id="ARBA00023136"/>
    </source>
</evidence>
<dbReference type="PANTHER" id="PTHR32063:SF24">
    <property type="entry name" value="CATION EFFLUX SYSTEM (ACRB_ACRD_ACRF FAMILY)"/>
    <property type="match status" value="1"/>
</dbReference>
<dbReference type="AlphaFoldDB" id="A0A6N6W895"/>
<dbReference type="NCBIfam" id="TIGR00914">
    <property type="entry name" value="2A0601"/>
    <property type="match status" value="1"/>
</dbReference>
<feature type="transmembrane region" description="Helical" evidence="8">
    <location>
        <begin position="436"/>
        <end position="456"/>
    </location>
</feature>
<dbReference type="SUPFAM" id="SSF82693">
    <property type="entry name" value="Multidrug efflux transporter AcrB pore domain, PN1, PN2, PC1 and PC2 subdomains"/>
    <property type="match status" value="3"/>
</dbReference>
<evidence type="ECO:0000256" key="8">
    <source>
        <dbReference type="SAM" id="Phobius"/>
    </source>
</evidence>
<evidence type="ECO:0000313" key="10">
    <source>
        <dbReference type="Proteomes" id="UP000463700"/>
    </source>
</evidence>
<evidence type="ECO:0000256" key="5">
    <source>
        <dbReference type="ARBA" id="ARBA00022692"/>
    </source>
</evidence>
<dbReference type="InterPro" id="IPR001036">
    <property type="entry name" value="Acrflvin-R"/>
</dbReference>
<reference evidence="9 10" key="1">
    <citation type="journal article" date="2020" name="Int. J. Syst. Evol. Microbiol.">
        <title>Paraburkholderia madseniana sp. nov., a phenolic acid-degrading bacterium isolated from acidic forest soil.</title>
        <authorList>
            <person name="Wilhelm R.C."/>
            <person name="Murphy S.J.L."/>
            <person name="Feriancek N.M."/>
            <person name="Karasz D.C."/>
            <person name="DeRito C.M."/>
            <person name="Newman J.D."/>
            <person name="Buckley D.H."/>
        </authorList>
    </citation>
    <scope>NUCLEOTIDE SEQUENCE [LARGE SCALE GENOMIC DNA]</scope>
    <source>
        <strain evidence="9 10">RP11</strain>
    </source>
</reference>
<keyword evidence="6 8" id="KW-1133">Transmembrane helix</keyword>
<dbReference type="SUPFAM" id="SSF82714">
    <property type="entry name" value="Multidrug efflux transporter AcrB TolC docking domain, DN and DC subdomains"/>
    <property type="match status" value="2"/>
</dbReference>
<dbReference type="Gene3D" id="3.30.70.1320">
    <property type="entry name" value="Multidrug efflux transporter AcrB pore domain like"/>
    <property type="match status" value="1"/>
</dbReference>
<dbReference type="GO" id="GO:0042910">
    <property type="term" value="F:xenobiotic transmembrane transporter activity"/>
    <property type="evidence" value="ECO:0007669"/>
    <property type="project" value="TreeGrafter"/>
</dbReference>
<evidence type="ECO:0000256" key="2">
    <source>
        <dbReference type="ARBA" id="ARBA00010942"/>
    </source>
</evidence>
<comment type="caution">
    <text evidence="9">The sequence shown here is derived from an EMBL/GenBank/DDBJ whole genome shotgun (WGS) entry which is preliminary data.</text>
</comment>
<feature type="transmembrane region" description="Helical" evidence="8">
    <location>
        <begin position="987"/>
        <end position="1013"/>
    </location>
</feature>
<comment type="similarity">
    <text evidence="2">Belongs to the resistance-nodulation-cell division (RND) (TC 2.A.6) family.</text>
</comment>
<protein>
    <submittedName>
        <fullName evidence="9">CusA/CzcA family heavy metal efflux RND transporter</fullName>
    </submittedName>
</protein>
<dbReference type="Gene3D" id="3.30.70.1430">
    <property type="entry name" value="Multidrug efflux transporter AcrB pore domain"/>
    <property type="match status" value="2"/>
</dbReference>
<feature type="transmembrane region" description="Helical" evidence="8">
    <location>
        <begin position="522"/>
        <end position="540"/>
    </location>
</feature>
<keyword evidence="4" id="KW-1003">Cell membrane</keyword>
<proteinExistence type="inferred from homology"/>
<dbReference type="Pfam" id="PF00873">
    <property type="entry name" value="ACR_tran"/>
    <property type="match status" value="1"/>
</dbReference>
<feature type="transmembrane region" description="Helical" evidence="8">
    <location>
        <begin position="882"/>
        <end position="903"/>
    </location>
</feature>
<feature type="transmembrane region" description="Helical" evidence="8">
    <location>
        <begin position="956"/>
        <end position="975"/>
    </location>
</feature>
<evidence type="ECO:0000256" key="1">
    <source>
        <dbReference type="ARBA" id="ARBA00004651"/>
    </source>
</evidence>
<dbReference type="Proteomes" id="UP000463700">
    <property type="component" value="Unassembled WGS sequence"/>
</dbReference>
<dbReference type="GO" id="GO:0008324">
    <property type="term" value="F:monoatomic cation transmembrane transporter activity"/>
    <property type="evidence" value="ECO:0007669"/>
    <property type="project" value="InterPro"/>
</dbReference>
<feature type="transmembrane region" description="Helical" evidence="8">
    <location>
        <begin position="856"/>
        <end position="875"/>
    </location>
</feature>
<feature type="transmembrane region" description="Helical" evidence="8">
    <location>
        <begin position="387"/>
        <end position="406"/>
    </location>
</feature>
<dbReference type="SUPFAM" id="SSF82866">
    <property type="entry name" value="Multidrug efflux transporter AcrB transmembrane domain"/>
    <property type="match status" value="2"/>
</dbReference>
<organism evidence="9 10">
    <name type="scientific">Paraburkholderia madseniana</name>
    <dbReference type="NCBI Taxonomy" id="2599607"/>
    <lineage>
        <taxon>Bacteria</taxon>
        <taxon>Pseudomonadati</taxon>
        <taxon>Pseudomonadota</taxon>
        <taxon>Betaproteobacteria</taxon>
        <taxon>Burkholderiales</taxon>
        <taxon>Burkholderiaceae</taxon>
        <taxon>Paraburkholderia</taxon>
    </lineage>
</organism>
<comment type="subcellular location">
    <subcellularLocation>
        <location evidence="1">Cell membrane</location>
        <topology evidence="1">Multi-pass membrane protein</topology>
    </subcellularLocation>
</comment>
<dbReference type="Gene3D" id="1.20.1640.10">
    <property type="entry name" value="Multidrug efflux transporter AcrB transmembrane domain"/>
    <property type="match status" value="2"/>
</dbReference>
<dbReference type="EMBL" id="VOSW01000070">
    <property type="protein sequence ID" value="KAE8756118.1"/>
    <property type="molecule type" value="Genomic_DNA"/>
</dbReference>
<dbReference type="OrthoDB" id="9798415at2"/>
<feature type="transmembrane region" description="Helical" evidence="8">
    <location>
        <begin position="361"/>
        <end position="381"/>
    </location>
</feature>
<name>A0A6N6W895_9BURK</name>
<dbReference type="Gene3D" id="3.30.2090.10">
    <property type="entry name" value="Multidrug efflux transporter AcrB TolC docking domain, DN and DC subdomains"/>
    <property type="match status" value="2"/>
</dbReference>
<accession>A0A6N6W895</accession>
<sequence length="1034" mass="110761">MITKLVEAALRNRAAVLILVAVLIVAGLYSMQRLPFDAEPDISPQQVLVTTQAPGLAPVDVERSITAPVELALQGLPSMQSLRSISRYGLSVIYVRFADDTNLYLDRNLVGERLQTIQLPPGTSAPQMGPLSDGLSEIYQFQVRGHGQSLMTLRTLLDWQISPKLRQVEGVVDVNVNGGLLKTYEVQVDDNALTRYGLSVGDIFNAVQMNNGATGGATIEHNGGESIIRGEGLLRNTTDIGNIVLRTAAGGAPLYVHDVAHIDEAPMPRLGAVTRDGKGEAVVGVVLMGIGQNTRVVAQRVQDAIKEINRTLPPGVEVAPYYNRADLMDRVLHTVAHNMVEGAVLVIAVLLLLLGNARAGLIVAMAIPLSMLVAVIAMYGTGMSGNLMSLGAIDFGLLVDGAVVMIENVVRRRSEAPNQPLRPLVQEAAKEVSRPVTFAVLIITAVYLPILSLQGIEGKMFRPMAMTVIFALLASLVLTLTVMPVLASLLLRGKVAERESRILHWVRLRYEPILARAAQQPALTMGLAVALLAVAAFAATRLGAEFLPRLDEGALTVTTTKLPGISVPSAVQAQSMVERTLMHFPEVQSAVTLGGSSEIPTDPMGVEQSDTFIMLKPQSEWKTAQTQDGLVAEYSAALDRAVPGLALNWAQPIQMRMDDMIAGVQADVAVQIHGNDLQTLHDTGERVAAVISRVPGAADVQAQQTIGQPYVRVIVRRDAVARYGLNASQVLDMVQSLGGRTVGTIVDGEGQFSIRVRMQSQDRNDVTRIGALRISNGDGREVPLSEVADIRMEPGPSTIEREEGRRVILVQANVRGRDLAGFVVAAQRAVETQVKLPPGYTVSWGGSFKNLQDAMARLYVVVPISLVTIFALLYLMFGSASLAALIFCNVPFAAIGGIFALWIRGLPFSISAAVGFIALFGIAVLNGVVLVSSIVESRARGLSAVEAAKHAAATRLRPVLMTATVASLGFLPMAFSMSSGAEVQRPLATVVIGGLVSATLLTLLVLPTVYPWFDRRKSTARLAHVPERETQFAE</sequence>
<evidence type="ECO:0000313" key="9">
    <source>
        <dbReference type="EMBL" id="KAE8756118.1"/>
    </source>
</evidence>
<keyword evidence="5 8" id="KW-0812">Transmembrane</keyword>
<evidence type="ECO:0000256" key="4">
    <source>
        <dbReference type="ARBA" id="ARBA00022475"/>
    </source>
</evidence>
<dbReference type="GO" id="GO:0005886">
    <property type="term" value="C:plasma membrane"/>
    <property type="evidence" value="ECO:0007669"/>
    <property type="project" value="UniProtKB-SubCell"/>
</dbReference>
<keyword evidence="7 8" id="KW-0472">Membrane</keyword>
<feature type="transmembrane region" description="Helical" evidence="8">
    <location>
        <begin position="909"/>
        <end position="935"/>
    </location>
</feature>